<accession>A0A6P3XD92</accession>
<dbReference type="Proteomes" id="UP000515204">
    <property type="component" value="Unplaced"/>
</dbReference>
<gene>
    <name evidence="4 5" type="primary">LOC106745090</name>
</gene>
<dbReference type="RefSeq" id="XP_014475853.1">
    <property type="nucleotide sequence ID" value="XM_014620367.1"/>
</dbReference>
<proteinExistence type="predicted"/>
<evidence type="ECO:0000256" key="1">
    <source>
        <dbReference type="SAM" id="MobiDB-lite"/>
    </source>
</evidence>
<dbReference type="OrthoDB" id="6623312at2759"/>
<feature type="compositionally biased region" description="Polar residues" evidence="1">
    <location>
        <begin position="198"/>
        <end position="210"/>
    </location>
</feature>
<dbReference type="KEGG" id="dqu:106745090"/>
<feature type="region of interest" description="Disordered" evidence="1">
    <location>
        <begin position="198"/>
        <end position="226"/>
    </location>
</feature>
<dbReference type="RefSeq" id="XP_014475854.1">
    <property type="nucleotide sequence ID" value="XM_014620368.1"/>
</dbReference>
<evidence type="ECO:0000256" key="2">
    <source>
        <dbReference type="SAM" id="SignalP"/>
    </source>
</evidence>
<dbReference type="GeneID" id="106745090"/>
<feature type="signal peptide" evidence="2">
    <location>
        <begin position="1"/>
        <end position="25"/>
    </location>
</feature>
<keyword evidence="3" id="KW-1185">Reference proteome</keyword>
<reference evidence="4 5" key="1">
    <citation type="submission" date="2025-04" db="UniProtKB">
        <authorList>
            <consortium name="RefSeq"/>
        </authorList>
    </citation>
    <scope>IDENTIFICATION</scope>
</reference>
<organism evidence="3 5">
    <name type="scientific">Dinoponera quadriceps</name>
    <name type="common">South American ant</name>
    <dbReference type="NCBI Taxonomy" id="609295"/>
    <lineage>
        <taxon>Eukaryota</taxon>
        <taxon>Metazoa</taxon>
        <taxon>Ecdysozoa</taxon>
        <taxon>Arthropoda</taxon>
        <taxon>Hexapoda</taxon>
        <taxon>Insecta</taxon>
        <taxon>Pterygota</taxon>
        <taxon>Neoptera</taxon>
        <taxon>Endopterygota</taxon>
        <taxon>Hymenoptera</taxon>
        <taxon>Apocrita</taxon>
        <taxon>Aculeata</taxon>
        <taxon>Formicoidea</taxon>
        <taxon>Formicidae</taxon>
        <taxon>Ponerinae</taxon>
        <taxon>Ponerini</taxon>
        <taxon>Dinoponera</taxon>
    </lineage>
</organism>
<evidence type="ECO:0000313" key="3">
    <source>
        <dbReference type="Proteomes" id="UP000515204"/>
    </source>
</evidence>
<keyword evidence="2" id="KW-0732">Signal</keyword>
<evidence type="ECO:0000313" key="4">
    <source>
        <dbReference type="RefSeq" id="XP_014475853.1"/>
    </source>
</evidence>
<evidence type="ECO:0000313" key="5">
    <source>
        <dbReference type="RefSeq" id="XP_014475854.1"/>
    </source>
</evidence>
<dbReference type="AlphaFoldDB" id="A0A6P3XD92"/>
<protein>
    <submittedName>
        <fullName evidence="4 5">Uncharacterized protein LOC106745090</fullName>
    </submittedName>
</protein>
<sequence>MYVLSINSFVANWLLLCLISPLYSGAEKPQWIRYEVNDPMRYQFRPIQSDEVPGEKQQQFNISKYEHKELYYDHAVPQRVENRELLKEKSNIQISQLDQRDKETRKKDEEMMKKMNLLNRILSEESDENDVELKNIIEDRMIAESTISEEAKRVARQVRRQRPGFFWTLAKIVFETFNDTRSAIQQINNIIEENFEPDTTTQLPNRSNLLTMPDAKPTTPSEDQTNMFSNLADVNVTTTATTTTARTTTTPKPFKFTRNGVQSLIMRNLRGLVRLFNIEWQDALNQSDVSVKEFQKNLGNQVGGFLQDNPDAF</sequence>
<feature type="chain" id="PRO_5044646743" evidence="2">
    <location>
        <begin position="26"/>
        <end position="313"/>
    </location>
</feature>
<name>A0A6P3XD92_DINQU</name>